<evidence type="ECO:0000313" key="1">
    <source>
        <dbReference type="EMBL" id="GAG45524.1"/>
    </source>
</evidence>
<dbReference type="EMBL" id="BARS01050132">
    <property type="protein sequence ID" value="GAG45524.1"/>
    <property type="molecule type" value="Genomic_DNA"/>
</dbReference>
<name>X0XQT0_9ZZZZ</name>
<dbReference type="AlphaFoldDB" id="X0XQT0"/>
<organism evidence="1">
    <name type="scientific">marine sediment metagenome</name>
    <dbReference type="NCBI Taxonomy" id="412755"/>
    <lineage>
        <taxon>unclassified sequences</taxon>
        <taxon>metagenomes</taxon>
        <taxon>ecological metagenomes</taxon>
    </lineage>
</organism>
<proteinExistence type="predicted"/>
<sequence>MYTRSASAFLIATLVLFSLCFSITVYAQEEADPASNDNGLSEESNVLSSSWTDRLWTETYFESHFSKHEDNNVISDWWVKHGIHLFKWREKYVDAYLKGRVLYDRNGDFWNNRGEAGIGIRYKPWNSLGLFLFSEVLYGSYWDREGDDKNPYDLSYWDYQGGFMFWQWWGDAWWQVEGVRFYVPFKGWRELYADGLYYDRDDSNVIATMDYKEGLMLTRQGNLSFDAYVNLEAATDVND</sequence>
<protein>
    <submittedName>
        <fullName evidence="1">Uncharacterized protein</fullName>
    </submittedName>
</protein>
<comment type="caution">
    <text evidence="1">The sequence shown here is derived from an EMBL/GenBank/DDBJ whole genome shotgun (WGS) entry which is preliminary data.</text>
</comment>
<feature type="non-terminal residue" evidence="1">
    <location>
        <position position="239"/>
    </location>
</feature>
<accession>X0XQT0</accession>
<gene>
    <name evidence="1" type="ORF">S01H1_74893</name>
</gene>
<reference evidence="1" key="1">
    <citation type="journal article" date="2014" name="Front. Microbiol.">
        <title>High frequency of phylogenetically diverse reductive dehalogenase-homologous genes in deep subseafloor sedimentary metagenomes.</title>
        <authorList>
            <person name="Kawai M."/>
            <person name="Futagami T."/>
            <person name="Toyoda A."/>
            <person name="Takaki Y."/>
            <person name="Nishi S."/>
            <person name="Hori S."/>
            <person name="Arai W."/>
            <person name="Tsubouchi T."/>
            <person name="Morono Y."/>
            <person name="Uchiyama I."/>
            <person name="Ito T."/>
            <person name="Fujiyama A."/>
            <person name="Inagaki F."/>
            <person name="Takami H."/>
        </authorList>
    </citation>
    <scope>NUCLEOTIDE SEQUENCE</scope>
    <source>
        <strain evidence="1">Expedition CK06-06</strain>
    </source>
</reference>